<accession>A0A3L6NSD1</accession>
<gene>
    <name evidence="1" type="ORF">BFJ65_g4658</name>
</gene>
<dbReference type="EMBL" id="MRCU01000003">
    <property type="protein sequence ID" value="RKK22040.1"/>
    <property type="molecule type" value="Genomic_DNA"/>
</dbReference>
<dbReference type="Proteomes" id="UP000270866">
    <property type="component" value="Chromosome 5"/>
</dbReference>
<comment type="caution">
    <text evidence="1">The sequence shown here is derived from an EMBL/GenBank/DDBJ whole genome shotgun (WGS) entry which is preliminary data.</text>
</comment>
<dbReference type="AlphaFoldDB" id="A0A3L6NSD1"/>
<evidence type="ECO:0000313" key="2">
    <source>
        <dbReference type="Proteomes" id="UP000270866"/>
    </source>
</evidence>
<protein>
    <submittedName>
        <fullName evidence="1">Uncharacterized protein</fullName>
    </submittedName>
</protein>
<proteinExistence type="predicted"/>
<organism evidence="1 2">
    <name type="scientific">Fusarium oxysporum f. sp. cepae</name>
    <dbReference type="NCBI Taxonomy" id="396571"/>
    <lineage>
        <taxon>Eukaryota</taxon>
        <taxon>Fungi</taxon>
        <taxon>Dikarya</taxon>
        <taxon>Ascomycota</taxon>
        <taxon>Pezizomycotina</taxon>
        <taxon>Sordariomycetes</taxon>
        <taxon>Hypocreomycetidae</taxon>
        <taxon>Hypocreales</taxon>
        <taxon>Nectriaceae</taxon>
        <taxon>Fusarium</taxon>
        <taxon>Fusarium oxysporum species complex</taxon>
    </lineage>
</organism>
<evidence type="ECO:0000313" key="1">
    <source>
        <dbReference type="EMBL" id="RKK22040.1"/>
    </source>
</evidence>
<reference evidence="1 2" key="1">
    <citation type="journal article" date="2018" name="Sci. Rep.">
        <title>Characterisation of pathogen-specific regions and novel effector candidates in Fusarium oxysporum f. sp. cepae.</title>
        <authorList>
            <person name="Armitage A.D."/>
            <person name="Taylor A."/>
            <person name="Sobczyk M.K."/>
            <person name="Baxter L."/>
            <person name="Greenfield B.P."/>
            <person name="Bates H.J."/>
            <person name="Wilson F."/>
            <person name="Jackson A.C."/>
            <person name="Ott S."/>
            <person name="Harrison R.J."/>
            <person name="Clarkson J.P."/>
        </authorList>
    </citation>
    <scope>NUCLEOTIDE SEQUENCE [LARGE SCALE GENOMIC DNA]</scope>
    <source>
        <strain evidence="1 2">FoC_Fus2</strain>
    </source>
</reference>
<name>A0A3L6NSD1_FUSOX</name>
<sequence length="49" mass="5446">MPSYSVLFSPTPIASRLNFILLPKFLKQVIRRGTPKSEVGPSSLSTPTW</sequence>